<reference evidence="6 7" key="1">
    <citation type="submission" date="2018-11" db="EMBL/GenBank/DDBJ databases">
        <authorList>
            <consortium name="Pathogen Informatics"/>
        </authorList>
    </citation>
    <scope>NUCLEOTIDE SEQUENCE [LARGE SCALE GENOMIC DNA]</scope>
    <source>
        <strain evidence="6 7">Zambia</strain>
    </source>
</reference>
<dbReference type="Gene3D" id="3.40.850.10">
    <property type="entry name" value="Kinesin motor domain"/>
    <property type="match status" value="1"/>
</dbReference>
<dbReference type="PANTHER" id="PTHR47969:SF15">
    <property type="entry name" value="CHROMOSOME-ASSOCIATED KINESIN KIF4A-RELATED"/>
    <property type="match status" value="1"/>
</dbReference>
<evidence type="ECO:0000256" key="4">
    <source>
        <dbReference type="ARBA" id="ARBA00022840"/>
    </source>
</evidence>
<comment type="subcellular location">
    <subcellularLocation>
        <location evidence="1">Cytoplasm</location>
    </subcellularLocation>
</comment>
<dbReference type="InterPro" id="IPR027417">
    <property type="entry name" value="P-loop_NTPase"/>
</dbReference>
<dbReference type="Gene3D" id="1.20.58.1980">
    <property type="match status" value="1"/>
</dbReference>
<dbReference type="SUPFAM" id="SSF52540">
    <property type="entry name" value="P-loop containing nucleoside triphosphate hydrolases"/>
    <property type="match status" value="2"/>
</dbReference>
<dbReference type="GO" id="GO:0003777">
    <property type="term" value="F:microtubule motor activity"/>
    <property type="evidence" value="ECO:0007669"/>
    <property type="project" value="InterPro"/>
</dbReference>
<evidence type="ECO:0000313" key="6">
    <source>
        <dbReference type="EMBL" id="VDP37513.1"/>
    </source>
</evidence>
<dbReference type="AlphaFoldDB" id="A0A183MXX9"/>
<keyword evidence="4" id="KW-0067">ATP-binding</keyword>
<dbReference type="GO" id="GO:0051231">
    <property type="term" value="P:spindle elongation"/>
    <property type="evidence" value="ECO:0007669"/>
    <property type="project" value="TreeGrafter"/>
</dbReference>
<dbReference type="Proteomes" id="UP000277204">
    <property type="component" value="Unassembled WGS sequence"/>
</dbReference>
<evidence type="ECO:0000313" key="7">
    <source>
        <dbReference type="Proteomes" id="UP000277204"/>
    </source>
</evidence>
<keyword evidence="7" id="KW-1185">Reference proteome</keyword>
<dbReference type="InterPro" id="IPR027640">
    <property type="entry name" value="Kinesin-like_fam"/>
</dbReference>
<dbReference type="GO" id="GO:0007052">
    <property type="term" value="P:mitotic spindle organization"/>
    <property type="evidence" value="ECO:0007669"/>
    <property type="project" value="TreeGrafter"/>
</dbReference>
<evidence type="ECO:0000256" key="2">
    <source>
        <dbReference type="ARBA" id="ARBA00022490"/>
    </source>
</evidence>
<dbReference type="InterPro" id="IPR036961">
    <property type="entry name" value="Kinesin_motor_dom_sf"/>
</dbReference>
<accession>A0A183MXX9</accession>
<organism evidence="6 7">
    <name type="scientific">Schistosoma margrebowiei</name>
    <dbReference type="NCBI Taxonomy" id="48269"/>
    <lineage>
        <taxon>Eukaryota</taxon>
        <taxon>Metazoa</taxon>
        <taxon>Spiralia</taxon>
        <taxon>Lophotrochozoa</taxon>
        <taxon>Platyhelminthes</taxon>
        <taxon>Trematoda</taxon>
        <taxon>Digenea</taxon>
        <taxon>Strigeidida</taxon>
        <taxon>Schistosomatoidea</taxon>
        <taxon>Schistosomatidae</taxon>
        <taxon>Schistosoma</taxon>
    </lineage>
</organism>
<dbReference type="GO" id="GO:0005737">
    <property type="term" value="C:cytoplasm"/>
    <property type="evidence" value="ECO:0007669"/>
    <property type="project" value="UniProtKB-SubCell"/>
</dbReference>
<protein>
    <submittedName>
        <fullName evidence="6">Uncharacterized protein</fullName>
    </submittedName>
</protein>
<gene>
    <name evidence="6" type="ORF">SMRZ_LOCUS20904</name>
</gene>
<sequence length="277" mass="31682">MNIDALCKVYSKEYNSSISFSNNEVMFSNTDGTSCRFVEILDAETTNVQLFEKHLRPLVKAFLAGYNACIMCYGEIKSEIHMLLNGFRADSVSNLTKLLYDEIGGNCYTRVILCLSANPEPEMYSLLLRFTAQLTNITNSPVMNDECALLLAERARETQSILEQLKLREHIQELSQNLGKTHEELSHATDERMKLSKAWLLSEEDRIDANEKLAKTELELHEVTLKNKQLQLICEKATEAAKHSVELQRSNDVLNNYCTELKKKLGDLHEELNRMVR</sequence>
<evidence type="ECO:0000256" key="1">
    <source>
        <dbReference type="ARBA" id="ARBA00004496"/>
    </source>
</evidence>
<keyword evidence="5" id="KW-0175">Coiled coil</keyword>
<dbReference type="GO" id="GO:0005524">
    <property type="term" value="F:ATP binding"/>
    <property type="evidence" value="ECO:0007669"/>
    <property type="project" value="UniProtKB-KW"/>
</dbReference>
<evidence type="ECO:0000256" key="5">
    <source>
        <dbReference type="ARBA" id="ARBA00023054"/>
    </source>
</evidence>
<dbReference type="STRING" id="48269.A0A183MXX9"/>
<dbReference type="GO" id="GO:0007018">
    <property type="term" value="P:microtubule-based movement"/>
    <property type="evidence" value="ECO:0007669"/>
    <property type="project" value="InterPro"/>
</dbReference>
<evidence type="ECO:0000256" key="3">
    <source>
        <dbReference type="ARBA" id="ARBA00022741"/>
    </source>
</evidence>
<keyword evidence="3" id="KW-0547">Nucleotide-binding</keyword>
<dbReference type="EMBL" id="UZAI01018494">
    <property type="protein sequence ID" value="VDP37513.1"/>
    <property type="molecule type" value="Genomic_DNA"/>
</dbReference>
<proteinExistence type="predicted"/>
<dbReference type="GO" id="GO:0005875">
    <property type="term" value="C:microtubule associated complex"/>
    <property type="evidence" value="ECO:0007669"/>
    <property type="project" value="TreeGrafter"/>
</dbReference>
<keyword evidence="2" id="KW-0963">Cytoplasm</keyword>
<dbReference type="PANTHER" id="PTHR47969">
    <property type="entry name" value="CHROMOSOME-ASSOCIATED KINESIN KIF4A-RELATED"/>
    <property type="match status" value="1"/>
</dbReference>
<name>A0A183MXX9_9TREM</name>